<dbReference type="eggNOG" id="COG2267">
    <property type="taxonomic scope" value="Bacteria"/>
</dbReference>
<dbReference type="SUPFAM" id="SSF53474">
    <property type="entry name" value="alpha/beta-Hydrolases"/>
    <property type="match status" value="1"/>
</dbReference>
<dbReference type="RefSeq" id="WP_237752734.1">
    <property type="nucleotide sequence ID" value="NZ_JALN02000002.1"/>
</dbReference>
<organism evidence="2 3">
    <name type="scientific">Mycolicibacterium aromaticivorans JS19b1 = JCM 16368</name>
    <dbReference type="NCBI Taxonomy" id="1440774"/>
    <lineage>
        <taxon>Bacteria</taxon>
        <taxon>Bacillati</taxon>
        <taxon>Actinomycetota</taxon>
        <taxon>Actinomycetes</taxon>
        <taxon>Mycobacteriales</taxon>
        <taxon>Mycobacteriaceae</taxon>
        <taxon>Mycolicibacterium</taxon>
    </lineage>
</organism>
<name>A0A064C8T5_9MYCO</name>
<comment type="caution">
    <text evidence="2">The sequence shown here is derived from an EMBL/GenBank/DDBJ whole genome shotgun (WGS) entry which is preliminary data.</text>
</comment>
<dbReference type="Proteomes" id="UP000022835">
    <property type="component" value="Unassembled WGS sequence"/>
</dbReference>
<dbReference type="PANTHER" id="PTHR43433">
    <property type="entry name" value="HYDROLASE, ALPHA/BETA FOLD FAMILY PROTEIN"/>
    <property type="match status" value="1"/>
</dbReference>
<dbReference type="InterPro" id="IPR050471">
    <property type="entry name" value="AB_hydrolase"/>
</dbReference>
<sequence>MTIADTAARPTGTHLLQVIDSGGALRSDVQVTTSDGVRLAVRDYRPRAARHTVVFLHGFCLSGDSWSGQIAYLRRRYGEHLRIITYDHRGHGRSSAAPMRTYNVTTLAADLAEVLTTLDVTGRLTLVGHSMDGMVALEYCARPAADRPLEPRGLVLAATAAGRLAERGLGRLLGTPATAAMFGLINHTPAQALRACSGPMCAALGQWRGSAGAQRATLAALAAAALATTPLSTIVGFLPALNSYDAYAALGSIQAHTVVVSGGADLLTPPAHARDLAATIPGATHVHLRDAGHMLPQEASHVVNEAIRRVLSIETHCGTTDNATCSEGQRC</sequence>
<reference evidence="2" key="1">
    <citation type="submission" date="2014-05" db="EMBL/GenBank/DDBJ databases">
        <title>Genome sequence of Mycobacterium aromaticivorans strain JS19b1T (= DSM 45407T).</title>
        <authorList>
            <person name="Kwak Y."/>
            <person name="Park G.-S."/>
            <person name="Li Q.X."/>
            <person name="Lee S.-E."/>
            <person name="Shin J.-H."/>
        </authorList>
    </citation>
    <scope>NUCLEOTIDE SEQUENCE [LARGE SCALE GENOMIC DNA]</scope>
    <source>
        <strain evidence="2">JS19b1</strain>
    </source>
</reference>
<evidence type="ECO:0000259" key="1">
    <source>
        <dbReference type="Pfam" id="PF00561"/>
    </source>
</evidence>
<keyword evidence="3" id="KW-1185">Reference proteome</keyword>
<proteinExistence type="predicted"/>
<dbReference type="PANTHER" id="PTHR43433:SF5">
    <property type="entry name" value="AB HYDROLASE-1 DOMAIN-CONTAINING PROTEIN"/>
    <property type="match status" value="1"/>
</dbReference>
<dbReference type="GO" id="GO:0016787">
    <property type="term" value="F:hydrolase activity"/>
    <property type="evidence" value="ECO:0007669"/>
    <property type="project" value="UniProtKB-KW"/>
</dbReference>
<protein>
    <submittedName>
        <fullName evidence="2">Alpha/beta hydrolase</fullName>
    </submittedName>
</protein>
<keyword evidence="2" id="KW-0378">Hydrolase</keyword>
<feature type="domain" description="AB hydrolase-1" evidence="1">
    <location>
        <begin position="52"/>
        <end position="295"/>
    </location>
</feature>
<accession>A0A064C8T5</accession>
<dbReference type="AlphaFoldDB" id="A0A064C8T5"/>
<gene>
    <name evidence="2" type="ORF">Y900_027570</name>
</gene>
<dbReference type="EMBL" id="JALN02000002">
    <property type="protein sequence ID" value="KDE97054.1"/>
    <property type="molecule type" value="Genomic_DNA"/>
</dbReference>
<dbReference type="Pfam" id="PF00561">
    <property type="entry name" value="Abhydrolase_1"/>
    <property type="match status" value="1"/>
</dbReference>
<evidence type="ECO:0000313" key="3">
    <source>
        <dbReference type="Proteomes" id="UP000022835"/>
    </source>
</evidence>
<evidence type="ECO:0000313" key="2">
    <source>
        <dbReference type="EMBL" id="KDE97054.1"/>
    </source>
</evidence>
<dbReference type="PRINTS" id="PR00111">
    <property type="entry name" value="ABHYDROLASE"/>
</dbReference>
<dbReference type="InterPro" id="IPR029058">
    <property type="entry name" value="AB_hydrolase_fold"/>
</dbReference>
<dbReference type="InterPro" id="IPR000073">
    <property type="entry name" value="AB_hydrolase_1"/>
</dbReference>
<dbReference type="Gene3D" id="3.40.50.1820">
    <property type="entry name" value="alpha/beta hydrolase"/>
    <property type="match status" value="1"/>
</dbReference>
<dbReference type="STRING" id="1440774.Y900_027570"/>